<dbReference type="GO" id="GO:0055085">
    <property type="term" value="P:transmembrane transport"/>
    <property type="evidence" value="ECO:0007669"/>
    <property type="project" value="InterPro"/>
</dbReference>
<feature type="transmembrane region" description="Helical" evidence="7">
    <location>
        <begin position="122"/>
        <end position="143"/>
    </location>
</feature>
<protein>
    <submittedName>
        <fullName evidence="9">Carbohydrate ABC transporter permease</fullName>
    </submittedName>
</protein>
<feature type="domain" description="ABC transmembrane type-1" evidence="8">
    <location>
        <begin position="87"/>
        <end position="276"/>
    </location>
</feature>
<dbReference type="RefSeq" id="WP_348786973.1">
    <property type="nucleotide sequence ID" value="NZ_CP157390.1"/>
</dbReference>
<comment type="similarity">
    <text evidence="7">Belongs to the binding-protein-dependent transport system permease family.</text>
</comment>
<name>A0AAU7G7X1_9MICO</name>
<feature type="transmembrane region" description="Helical" evidence="7">
    <location>
        <begin position="197"/>
        <end position="222"/>
    </location>
</feature>
<feature type="transmembrane region" description="Helical" evidence="7">
    <location>
        <begin position="256"/>
        <end position="276"/>
    </location>
</feature>
<keyword evidence="6 7" id="KW-0472">Membrane</keyword>
<dbReference type="SUPFAM" id="SSF161098">
    <property type="entry name" value="MetI-like"/>
    <property type="match status" value="1"/>
</dbReference>
<evidence type="ECO:0000256" key="1">
    <source>
        <dbReference type="ARBA" id="ARBA00004651"/>
    </source>
</evidence>
<dbReference type="CDD" id="cd06261">
    <property type="entry name" value="TM_PBP2"/>
    <property type="match status" value="1"/>
</dbReference>
<keyword evidence="3" id="KW-1003">Cell membrane</keyword>
<dbReference type="AlphaFoldDB" id="A0AAU7G7X1"/>
<evidence type="ECO:0000256" key="4">
    <source>
        <dbReference type="ARBA" id="ARBA00022692"/>
    </source>
</evidence>
<feature type="transmembrane region" description="Helical" evidence="7">
    <location>
        <begin position="26"/>
        <end position="47"/>
    </location>
</feature>
<proteinExistence type="inferred from homology"/>
<keyword evidence="5 7" id="KW-1133">Transmembrane helix</keyword>
<evidence type="ECO:0000256" key="3">
    <source>
        <dbReference type="ARBA" id="ARBA00022475"/>
    </source>
</evidence>
<dbReference type="InterPro" id="IPR000515">
    <property type="entry name" value="MetI-like"/>
</dbReference>
<feature type="transmembrane region" description="Helical" evidence="7">
    <location>
        <begin position="83"/>
        <end position="110"/>
    </location>
</feature>
<dbReference type="EMBL" id="CP157390">
    <property type="protein sequence ID" value="XBM46997.1"/>
    <property type="molecule type" value="Genomic_DNA"/>
</dbReference>
<dbReference type="GO" id="GO:0005886">
    <property type="term" value="C:plasma membrane"/>
    <property type="evidence" value="ECO:0007669"/>
    <property type="project" value="UniProtKB-SubCell"/>
</dbReference>
<dbReference type="Gene3D" id="1.10.3720.10">
    <property type="entry name" value="MetI-like"/>
    <property type="match status" value="1"/>
</dbReference>
<evidence type="ECO:0000313" key="9">
    <source>
        <dbReference type="EMBL" id="XBM46997.1"/>
    </source>
</evidence>
<evidence type="ECO:0000256" key="7">
    <source>
        <dbReference type="RuleBase" id="RU363032"/>
    </source>
</evidence>
<evidence type="ECO:0000256" key="2">
    <source>
        <dbReference type="ARBA" id="ARBA00022448"/>
    </source>
</evidence>
<keyword evidence="2 7" id="KW-0813">Transport</keyword>
<reference evidence="9" key="1">
    <citation type="submission" date="2024-05" db="EMBL/GenBank/DDBJ databases">
        <title>The Natural Products Discovery Center: Release of the First 8490 Sequenced Strains for Exploring Actinobacteria Biosynthetic Diversity.</title>
        <authorList>
            <person name="Kalkreuter E."/>
            <person name="Kautsar S.A."/>
            <person name="Yang D."/>
            <person name="Bader C.D."/>
            <person name="Teijaro C.N."/>
            <person name="Fluegel L."/>
            <person name="Davis C.M."/>
            <person name="Simpson J.R."/>
            <person name="Lauterbach L."/>
            <person name="Steele A.D."/>
            <person name="Gui C."/>
            <person name="Meng S."/>
            <person name="Li G."/>
            <person name="Viehrig K."/>
            <person name="Ye F."/>
            <person name="Su P."/>
            <person name="Kiefer A.F."/>
            <person name="Nichols A."/>
            <person name="Cepeda A.J."/>
            <person name="Yan W."/>
            <person name="Fan B."/>
            <person name="Jiang Y."/>
            <person name="Adhikari A."/>
            <person name="Zheng C.-J."/>
            <person name="Schuster L."/>
            <person name="Cowan T.M."/>
            <person name="Smanski M.J."/>
            <person name="Chevrette M.G."/>
            <person name="de Carvalho L.P.S."/>
            <person name="Shen B."/>
        </authorList>
    </citation>
    <scope>NUCLEOTIDE SEQUENCE</scope>
    <source>
        <strain evidence="9">NPDC080035</strain>
    </source>
</reference>
<organism evidence="9">
    <name type="scientific">Leifsonia sp. NPDC080035</name>
    <dbReference type="NCBI Taxonomy" id="3143936"/>
    <lineage>
        <taxon>Bacteria</taxon>
        <taxon>Bacillati</taxon>
        <taxon>Actinomycetota</taxon>
        <taxon>Actinomycetes</taxon>
        <taxon>Micrococcales</taxon>
        <taxon>Microbacteriaceae</taxon>
        <taxon>Leifsonia</taxon>
    </lineage>
</organism>
<accession>A0AAU7G7X1</accession>
<gene>
    <name evidence="9" type="ORF">AAME72_13000</name>
</gene>
<dbReference type="PANTHER" id="PTHR43744:SF12">
    <property type="entry name" value="ABC TRANSPORTER PERMEASE PROTEIN MG189-RELATED"/>
    <property type="match status" value="1"/>
</dbReference>
<dbReference type="PROSITE" id="PS50928">
    <property type="entry name" value="ABC_TM1"/>
    <property type="match status" value="1"/>
</dbReference>
<sequence>MSTDALRRPTRRAAARREGASTATTVSKWVFVGVGLVFALVPFIWMLSTSFRTERDLFGNPASLLPTEWTLHGYQGIWEQLPFLLLVFNTIVFAGITTVLTLLFDSMCAYALARIDFRGRTLAFWLVLVTLMVPFQVTLIPVFVELFHLQWLNTYQGLIIPRATSAFGIFLFRQFFVSIPRELDEAARIDGAGHFRIYWKIILPLAKPAIATVAVLNFTALWNDLLWPLVVTSTPEMRTLPAGLALFGGQHVTDHAVLMAGAVISLLPIAIAFFLAQRYFVAGVATTGLK</sequence>
<evidence type="ECO:0000256" key="6">
    <source>
        <dbReference type="ARBA" id="ARBA00023136"/>
    </source>
</evidence>
<evidence type="ECO:0000259" key="8">
    <source>
        <dbReference type="PROSITE" id="PS50928"/>
    </source>
</evidence>
<dbReference type="InterPro" id="IPR035906">
    <property type="entry name" value="MetI-like_sf"/>
</dbReference>
<evidence type="ECO:0000256" key="5">
    <source>
        <dbReference type="ARBA" id="ARBA00022989"/>
    </source>
</evidence>
<dbReference type="PANTHER" id="PTHR43744">
    <property type="entry name" value="ABC TRANSPORTER PERMEASE PROTEIN MG189-RELATED-RELATED"/>
    <property type="match status" value="1"/>
</dbReference>
<dbReference type="Pfam" id="PF00528">
    <property type="entry name" value="BPD_transp_1"/>
    <property type="match status" value="1"/>
</dbReference>
<feature type="transmembrane region" description="Helical" evidence="7">
    <location>
        <begin position="155"/>
        <end position="176"/>
    </location>
</feature>
<keyword evidence="4 7" id="KW-0812">Transmembrane</keyword>
<comment type="subcellular location">
    <subcellularLocation>
        <location evidence="1 7">Cell membrane</location>
        <topology evidence="1 7">Multi-pass membrane protein</topology>
    </subcellularLocation>
</comment>